<dbReference type="InterPro" id="IPR050090">
    <property type="entry name" value="Tyrosine_recombinase_XerCD"/>
</dbReference>
<evidence type="ECO:0000259" key="3">
    <source>
        <dbReference type="Pfam" id="PF13102"/>
    </source>
</evidence>
<evidence type="ECO:0000256" key="1">
    <source>
        <dbReference type="ARBA" id="ARBA00023125"/>
    </source>
</evidence>
<proteinExistence type="predicted"/>
<reference evidence="5 6" key="1">
    <citation type="submission" date="2019-03" db="EMBL/GenBank/DDBJ databases">
        <title>Single cell metagenomics reveals metabolic interactions within the superorganism composed of flagellate Streblomastix strix and complex community of Bacteroidetes bacteria on its surface.</title>
        <authorList>
            <person name="Treitli S.C."/>
            <person name="Kolisko M."/>
            <person name="Husnik F."/>
            <person name="Keeling P."/>
            <person name="Hampl V."/>
        </authorList>
    </citation>
    <scope>NUCLEOTIDE SEQUENCE [LARGE SCALE GENOMIC DNA]</scope>
    <source>
        <strain evidence="5">St1</strain>
    </source>
</reference>
<protein>
    <submittedName>
        <fullName evidence="5">Tyrosine recombinase XerC</fullName>
    </submittedName>
</protein>
<gene>
    <name evidence="5" type="ORF">EZS26_002537</name>
</gene>
<dbReference type="GO" id="GO:0003677">
    <property type="term" value="F:DNA binding"/>
    <property type="evidence" value="ECO:0007669"/>
    <property type="project" value="UniProtKB-KW"/>
</dbReference>
<dbReference type="InterPro" id="IPR035386">
    <property type="entry name" value="Arm-DNA-bind_5"/>
</dbReference>
<keyword evidence="1" id="KW-0238">DNA-binding</keyword>
<evidence type="ECO:0000256" key="2">
    <source>
        <dbReference type="ARBA" id="ARBA00023172"/>
    </source>
</evidence>
<dbReference type="InterPro" id="IPR010998">
    <property type="entry name" value="Integrase_recombinase_N"/>
</dbReference>
<dbReference type="CDD" id="cd01185">
    <property type="entry name" value="INTN1_C_like"/>
    <property type="match status" value="1"/>
</dbReference>
<dbReference type="EMBL" id="SNRX01000021">
    <property type="protein sequence ID" value="KAA6301340.1"/>
    <property type="molecule type" value="Genomic_DNA"/>
</dbReference>
<dbReference type="Pfam" id="PF17293">
    <property type="entry name" value="Arm-DNA-bind_5"/>
    <property type="match status" value="1"/>
</dbReference>
<evidence type="ECO:0000313" key="5">
    <source>
        <dbReference type="EMBL" id="KAA6301340.1"/>
    </source>
</evidence>
<dbReference type="Gene3D" id="1.10.150.130">
    <property type="match status" value="1"/>
</dbReference>
<evidence type="ECO:0000313" key="6">
    <source>
        <dbReference type="Proteomes" id="UP000324575"/>
    </source>
</evidence>
<dbReference type="PANTHER" id="PTHR30349">
    <property type="entry name" value="PHAGE INTEGRASE-RELATED"/>
    <property type="match status" value="1"/>
</dbReference>
<sequence>METKNAKKRSTFNLLCVIKKSKLLKNGEAPIFVRITVNKQITDLSIQGSILPELWSQAKERSKGKDHAALELNHYIESVKSRLFQIHRELEVDGKTITAQIIKDIFLGNKVSDEKEKTLVEVHSDHNERCRKLLNVEYAASTIYKFDASLNFLKAFMKQELNREDIPLNQINEDFIRRYELYLKTERGCGNNSAIKHLKIFKKVIRIALANDWIQKNPFVTVKFRQDEVHVEFLTMEELTTIMNKEIVNKRLAQIRDVFIFCSFTGLAFVDVKGLTKEHIVKGNNGKAWIRKPRQKTNNMCNIPLLQIPQNILAKYEDSKECELRGELLPVPTNQKMNAYLKEIADICGINKRLTTHCARHRILPFCL</sequence>
<dbReference type="Proteomes" id="UP000324575">
    <property type="component" value="Unassembled WGS sequence"/>
</dbReference>
<name>A0A5M8NYX0_9BACT</name>
<dbReference type="GO" id="GO:0015074">
    <property type="term" value="P:DNA integration"/>
    <property type="evidence" value="ECO:0007669"/>
    <property type="project" value="InterPro"/>
</dbReference>
<evidence type="ECO:0000259" key="4">
    <source>
        <dbReference type="Pfam" id="PF17293"/>
    </source>
</evidence>
<feature type="domain" description="Arm DNA-binding" evidence="4">
    <location>
        <begin position="17"/>
        <end position="103"/>
    </location>
</feature>
<dbReference type="InterPro" id="IPR025269">
    <property type="entry name" value="SAM-like_dom"/>
</dbReference>
<dbReference type="InterPro" id="IPR013762">
    <property type="entry name" value="Integrase-like_cat_sf"/>
</dbReference>
<feature type="domain" description="Phage integrase SAM-like" evidence="3">
    <location>
        <begin position="119"/>
        <end position="220"/>
    </location>
</feature>
<dbReference type="Pfam" id="PF13102">
    <property type="entry name" value="Phage_int_SAM_5"/>
    <property type="match status" value="1"/>
</dbReference>
<dbReference type="GO" id="GO:0006310">
    <property type="term" value="P:DNA recombination"/>
    <property type="evidence" value="ECO:0007669"/>
    <property type="project" value="UniProtKB-KW"/>
</dbReference>
<dbReference type="SUPFAM" id="SSF56349">
    <property type="entry name" value="DNA breaking-rejoining enzymes"/>
    <property type="match status" value="1"/>
</dbReference>
<accession>A0A5M8NYX0</accession>
<comment type="caution">
    <text evidence="5">The sequence shown here is derived from an EMBL/GenBank/DDBJ whole genome shotgun (WGS) entry which is preliminary data.</text>
</comment>
<dbReference type="Gene3D" id="1.10.443.10">
    <property type="entry name" value="Intergrase catalytic core"/>
    <property type="match status" value="1"/>
</dbReference>
<dbReference type="InterPro" id="IPR011010">
    <property type="entry name" value="DNA_brk_join_enz"/>
</dbReference>
<organism evidence="5 6">
    <name type="scientific">Candidatus Ordinivivax streblomastigis</name>
    <dbReference type="NCBI Taxonomy" id="2540710"/>
    <lineage>
        <taxon>Bacteria</taxon>
        <taxon>Pseudomonadati</taxon>
        <taxon>Bacteroidota</taxon>
        <taxon>Bacteroidia</taxon>
        <taxon>Bacteroidales</taxon>
        <taxon>Candidatus Ordinivivax</taxon>
    </lineage>
</organism>
<dbReference type="AlphaFoldDB" id="A0A5M8NYX0"/>
<dbReference type="PANTHER" id="PTHR30349:SF64">
    <property type="entry name" value="PROPHAGE INTEGRASE INTD-RELATED"/>
    <property type="match status" value="1"/>
</dbReference>
<keyword evidence="2" id="KW-0233">DNA recombination</keyword>